<reference evidence="1 2" key="1">
    <citation type="submission" date="2022-06" db="EMBL/GenBank/DDBJ databases">
        <title>A taxonomic note on the genus Prevotella: Description of four novel genera and emended description of the genera Hallella and Xylanibacter.</title>
        <authorList>
            <person name="Hitch T.C.A."/>
        </authorList>
    </citation>
    <scope>NUCLEOTIDE SEQUENCE [LARGE SCALE GENOMIC DNA]</scope>
    <source>
        <strain evidence="1 2">DSM 100619</strain>
    </source>
</reference>
<proteinExistence type="predicted"/>
<gene>
    <name evidence="1" type="ORF">NG821_00760</name>
</gene>
<dbReference type="RefSeq" id="WP_252759740.1">
    <property type="nucleotide sequence ID" value="NZ_JAMXLY010000001.1"/>
</dbReference>
<comment type="caution">
    <text evidence="1">The sequence shown here is derived from an EMBL/GenBank/DDBJ whole genome shotgun (WGS) entry which is preliminary data.</text>
</comment>
<evidence type="ECO:0000313" key="1">
    <source>
        <dbReference type="EMBL" id="MCO6024388.1"/>
    </source>
</evidence>
<accession>A0ABT1BVG5</accession>
<evidence type="ECO:0000313" key="2">
    <source>
        <dbReference type="Proteomes" id="UP001204015"/>
    </source>
</evidence>
<sequence length="83" mass="9572">MESSIIKNRRKVIDIKGDTFRSLSVMAASRGTNLKKFIESILDHVAETNDDNKLYTWLIKNVPEGKKMASKKEQEDFEKWLGV</sequence>
<organism evidence="1 2">
    <name type="scientific">Segatella cerevisiae</name>
    <dbReference type="NCBI Taxonomy" id="2053716"/>
    <lineage>
        <taxon>Bacteria</taxon>
        <taxon>Pseudomonadati</taxon>
        <taxon>Bacteroidota</taxon>
        <taxon>Bacteroidia</taxon>
        <taxon>Bacteroidales</taxon>
        <taxon>Prevotellaceae</taxon>
        <taxon>Segatella</taxon>
    </lineage>
</organism>
<protein>
    <submittedName>
        <fullName evidence="1">Uncharacterized protein</fullName>
    </submittedName>
</protein>
<dbReference type="EMBL" id="JAMXLY010000001">
    <property type="protein sequence ID" value="MCO6024388.1"/>
    <property type="molecule type" value="Genomic_DNA"/>
</dbReference>
<keyword evidence="2" id="KW-1185">Reference proteome</keyword>
<name>A0ABT1BVG5_9BACT</name>
<dbReference type="Proteomes" id="UP001204015">
    <property type="component" value="Unassembled WGS sequence"/>
</dbReference>